<proteinExistence type="predicted"/>
<accession>A0AAF0U805</accession>
<reference evidence="2" key="1">
    <citation type="submission" date="2023-08" db="EMBL/GenBank/DDBJ databases">
        <title>A de novo genome assembly of Solanum verrucosum Schlechtendal, a Mexican diploid species geographically isolated from the other diploid A-genome species in potato relatives.</title>
        <authorList>
            <person name="Hosaka K."/>
        </authorList>
    </citation>
    <scope>NUCLEOTIDE SEQUENCE</scope>
    <source>
        <tissue evidence="2">Young leaves</tissue>
    </source>
</reference>
<organism evidence="2 3">
    <name type="scientific">Solanum verrucosum</name>
    <dbReference type="NCBI Taxonomy" id="315347"/>
    <lineage>
        <taxon>Eukaryota</taxon>
        <taxon>Viridiplantae</taxon>
        <taxon>Streptophyta</taxon>
        <taxon>Embryophyta</taxon>
        <taxon>Tracheophyta</taxon>
        <taxon>Spermatophyta</taxon>
        <taxon>Magnoliopsida</taxon>
        <taxon>eudicotyledons</taxon>
        <taxon>Gunneridae</taxon>
        <taxon>Pentapetalae</taxon>
        <taxon>asterids</taxon>
        <taxon>lamiids</taxon>
        <taxon>Solanales</taxon>
        <taxon>Solanaceae</taxon>
        <taxon>Solanoideae</taxon>
        <taxon>Solaneae</taxon>
        <taxon>Solanum</taxon>
    </lineage>
</organism>
<evidence type="ECO:0000256" key="1">
    <source>
        <dbReference type="SAM" id="MobiDB-lite"/>
    </source>
</evidence>
<keyword evidence="3" id="KW-1185">Reference proteome</keyword>
<dbReference type="EMBL" id="CP133619">
    <property type="protein sequence ID" value="WMV41170.1"/>
    <property type="molecule type" value="Genomic_DNA"/>
</dbReference>
<gene>
    <name evidence="2" type="ORF">MTR67_034555</name>
</gene>
<evidence type="ECO:0000313" key="3">
    <source>
        <dbReference type="Proteomes" id="UP001234989"/>
    </source>
</evidence>
<evidence type="ECO:0000313" key="2">
    <source>
        <dbReference type="EMBL" id="WMV41170.1"/>
    </source>
</evidence>
<protein>
    <submittedName>
        <fullName evidence="2">Uncharacterized protein</fullName>
    </submittedName>
</protein>
<name>A0AAF0U805_SOLVR</name>
<dbReference type="Proteomes" id="UP001234989">
    <property type="component" value="Chromosome 8"/>
</dbReference>
<sequence>MVKKAELTSYQLKGVAQVWFNHWTEDKAIDVGPLDLEKFKGAFVLRFFSLEIREVKVQWTQSSSIQAKVFGQGSSNVPDPKLNKDKVSNPKPQGGETRHDHEGSLDILTGMLRVFHFDVYASLDLGATLSFITPHVSMRFDVELEILSDPFSDCRTRLVTVQVPNKPILEWKGGNSAPLGQFISFLKARKMISKDCIYHFVRIKDTDFETPTPESVPIVNEFSEIFPDDLLGISPKMEIDFGINLLLDMQPIFILPYCMAPAEFKELTDN</sequence>
<dbReference type="AlphaFoldDB" id="A0AAF0U805"/>
<feature type="region of interest" description="Disordered" evidence="1">
    <location>
        <begin position="70"/>
        <end position="101"/>
    </location>
</feature>